<feature type="compositionally biased region" description="Polar residues" evidence="6">
    <location>
        <begin position="1268"/>
        <end position="1288"/>
    </location>
</feature>
<sequence>MVFQKTLHIARATLPKLFTHAYAQPVVAATQSSLNTNNGGFGGLTGRITKAQSLQLHNAFAAQREGKDADAGLAAYYAAWQKTQQIGRDWQQFQFAKRIEWKPQTLLAESREQKEKAVEGEVLEDGEAEYAVAEAEAAADAAAEAKIEDITAILETSHESQVAHAEPANSQLDAAYEDVTSSTRSPQTSATGIATEETSITPFSEADSFTHQLTQLESDRQYADIPATFEAMLNAGVQPSATAYNALLAAAIHLPRSHHHVVPKALDVYSDMLRRRVAPDAKTYATLIELLSARAIDIVGMRAALEEKRTRYGGVDVEGRFMLKSEEAEFGLLADENTRGLAVRLFDAAVAAEHPIEERTYRLLVSACAEEGKIADMVRIYAHMESGHVVPRPEMFVQMIHAFATADDLASAIECYDEYKALAIAHDNGEVQIVRKDVDVYAAVIKAYYIAHDASGATKFFSKLEAATSEDMLAQLRDTATLRAILPELLEQGQFVAAFEHACVQLNTRVRDAALAAVCIRAADKNSADVATQAYQELTLSPGVDTSMPAVALCAMYIRKGNVEAAEPFWALVEVAPPRVGFVQLAAMQAMALTASGRSDIGLRRARTLFARVREVDASSATVAKIDEAIEAMGAFMSKQGILLSPAAAMDLLGAMVDNHGLVPTVAAHVLAGFGPEAIATLSWEDLALLTRVQATMIINGSTLDIAQVPRLTHMIGMLVLSGHPLDVPTTNAIDTALTKVENPALSERWLAFKFGPPATSPVSFSPVPTVEDSFDPYAATTDNKGSVAITELLEKPHGRPGSHLNDALQRYNAMRRAGRHPRFFTYARLITAAAKDNRLQLIDEIMQHARNDVPLQPQFRIVRFGWVQLLDAMVAACLTTGQRDMAARYHAELRTLGAAPSANTFGLYITTLGSAGAVHDEAREAAAIFAQAQAEGVEPSSFLYNALIGKLGKARRIDECLMHFTAMRQRGIRPTSVTYGTVVNALCRVSDEALAEELFAEMEAMPNYKPRPAPYHSLMQFFLAQHDRGKVLGYYEKMRKRGIAPTPHTYKLLIDTHASLDPPDFVAAEKVLSDMKAEGAVPEAVHYAALVHARGCVARDLPGARVLFDSVLADPTVRPAACLFQAIIESCVANASVSSTPPILATMHARGVQLTAYIANALIHGWALAGKLEEAERVWGMLEGRREPNEALDFASSQLEQITLVGPAPVETAAVVRTASANPQSSTSPAMKKRTPPKRARTYAGSRTRLADEEHTLETHLAVEGSSGDTIPNTAPRSGSHPESASAQPWALPPSLLAEFETHEPAMWPEPEPELESTVPNGSGEERAMLGAALQADLLAAAAVVGSVPQPEEKSSASDVPFSQFVQSQYVQTPLRPGQAPIVPIDLLMPTGSVSALHTSSGSEKRSDGKPSSPIKVSGSGNVAWPTSELRAPVADLSEDELLREGLSGDGGYGPANRDGDAAKAPTPVFATTAEPELAKKKRRKRTAEPTSDDLALGITPDLPREVYKPRPSRSRSERVEWVDTNYAKVPEKVIRAQRRAKTEVPKPAKAETSKQEGDEDALAAIVAMGFPDAEARTALKRNGGDMQRAVEWLVGRPQGRKRGKGVDEGVETGSERDTIAVRNDTKRRKTADKAIAKAAEVQPANPPSTDSPPTVITITVKKGGRRKSTTDKPAPKEPEPEPAPPSTASPSPTSPPAPAPSPEPMPPPQQCKRNAAALVSVEIPTKPGSESGTAVDSPEKTREGKRRKTDEFVEKDLSPVSPINVETGGQADLPSAPAPVEKKRRGRPRKVTAPAVPAEEPEDMMDGVLGARDGNVNAGTSTGAREEEPPKHAPRRGKPLSKLTLADTEDDEEPEPPAAPAENKAEEKGVSVLASTPSKGAARPSKLPHSPLPKGKPQYRVGLSRTAKVAPLLKKIGR</sequence>
<feature type="domain" description="UBA" evidence="7">
    <location>
        <begin position="1558"/>
        <end position="1598"/>
    </location>
</feature>
<dbReference type="Pfam" id="PF13041">
    <property type="entry name" value="PPR_2"/>
    <property type="match status" value="1"/>
</dbReference>
<dbReference type="NCBIfam" id="TIGR00756">
    <property type="entry name" value="PPR"/>
    <property type="match status" value="2"/>
</dbReference>
<protein>
    <recommendedName>
        <fullName evidence="7">UBA domain-containing protein</fullName>
    </recommendedName>
</protein>
<evidence type="ECO:0000256" key="6">
    <source>
        <dbReference type="SAM" id="MobiDB-lite"/>
    </source>
</evidence>
<feature type="region of interest" description="Disordered" evidence="6">
    <location>
        <begin position="1594"/>
        <end position="1920"/>
    </location>
</feature>
<evidence type="ECO:0000313" key="9">
    <source>
        <dbReference type="Proteomes" id="UP000799640"/>
    </source>
</evidence>
<feature type="repeat" description="PPR" evidence="5">
    <location>
        <begin position="976"/>
        <end position="1006"/>
    </location>
</feature>
<keyword evidence="2" id="KW-0677">Repeat</keyword>
<feature type="region of interest" description="Disordered" evidence="6">
    <location>
        <begin position="1446"/>
        <end position="1520"/>
    </location>
</feature>
<dbReference type="PROSITE" id="PS50030">
    <property type="entry name" value="UBA"/>
    <property type="match status" value="1"/>
</dbReference>
<dbReference type="FunFam" id="1.25.40.10:FF:000217">
    <property type="entry name" value="Pentatricopeptide repeat domain-containing protein"/>
    <property type="match status" value="1"/>
</dbReference>
<feature type="compositionally biased region" description="Basic and acidic residues" evidence="6">
    <location>
        <begin position="1535"/>
        <end position="1558"/>
    </location>
</feature>
<feature type="region of interest" description="Disordered" evidence="6">
    <location>
        <begin position="176"/>
        <end position="204"/>
    </location>
</feature>
<feature type="compositionally biased region" description="Basic residues" evidence="6">
    <location>
        <begin position="1232"/>
        <end position="1242"/>
    </location>
</feature>
<dbReference type="CDD" id="cd14297">
    <property type="entry name" value="UBA2_spUBP14_like"/>
    <property type="match status" value="1"/>
</dbReference>
<dbReference type="Gene3D" id="1.10.8.10">
    <property type="entry name" value="DNA helicase RuvA subunit, C-terminal domain"/>
    <property type="match status" value="1"/>
</dbReference>
<dbReference type="Gene3D" id="1.25.40.10">
    <property type="entry name" value="Tetratricopeptide repeat domain"/>
    <property type="match status" value="4"/>
</dbReference>
<keyword evidence="9" id="KW-1185">Reference proteome</keyword>
<dbReference type="SMART" id="SM00165">
    <property type="entry name" value="UBA"/>
    <property type="match status" value="1"/>
</dbReference>
<feature type="repeat" description="PPR" evidence="5">
    <location>
        <begin position="357"/>
        <end position="391"/>
    </location>
</feature>
<feature type="compositionally biased region" description="Basic and acidic residues" evidence="6">
    <location>
        <begin position="1504"/>
        <end position="1520"/>
    </location>
</feature>
<comment type="subunit">
    <text evidence="4">Binds to mitochondrial small subunit 15S rRNA.</text>
</comment>
<evidence type="ECO:0000256" key="3">
    <source>
        <dbReference type="ARBA" id="ARBA00044493"/>
    </source>
</evidence>
<dbReference type="EMBL" id="ML996693">
    <property type="protein sequence ID" value="KAF2401133.1"/>
    <property type="molecule type" value="Genomic_DNA"/>
</dbReference>
<evidence type="ECO:0000256" key="2">
    <source>
        <dbReference type="ARBA" id="ARBA00022737"/>
    </source>
</evidence>
<feature type="compositionally biased region" description="Basic and acidic residues" evidence="6">
    <location>
        <begin position="1739"/>
        <end position="1759"/>
    </location>
</feature>
<feature type="compositionally biased region" description="Pro residues" evidence="6">
    <location>
        <begin position="1683"/>
        <end position="1711"/>
    </location>
</feature>
<evidence type="ECO:0000256" key="5">
    <source>
        <dbReference type="PROSITE-ProRule" id="PRU00708"/>
    </source>
</evidence>
<comment type="function">
    <text evidence="3">Regulates mitochondrial small subunit maturation by controlling 15S rRNA 5'-end processing. Localizes to the 5' precursor of the 15S rRNA in a position that is subsequently occupied by mS47 in the mature yeast mtSSU. Uses structure and sequence-specific RNA recognition, binding to a single-stranded region of the precursor and specifically recognizing bases -6 to -1. The exchange of Ccm1 for mS47 is coupled to the irreversible removal of precursor rRNA that is accompanied by conformational changes of the mitoribosomal proteins uS5m and mS26. These conformational changes signal completion of 5'-end rRNA processing through protection of the mature 5'-end of the 15S rRNA and stabilization of mS47. The removal of the 5' precursor together with the dissociation of Ccm1 may be catalyzed by the 5'-3' exoribonuclease Pet127. Involved in the specific removal of group I introns in mitochondrial encoded transcripts.</text>
</comment>
<dbReference type="Pfam" id="PF01535">
    <property type="entry name" value="PPR"/>
    <property type="match status" value="1"/>
</dbReference>
<evidence type="ECO:0000256" key="4">
    <source>
        <dbReference type="ARBA" id="ARBA00044511"/>
    </source>
</evidence>
<dbReference type="OrthoDB" id="411857at2759"/>
<feature type="compositionally biased region" description="Polar residues" evidence="6">
    <location>
        <begin position="179"/>
        <end position="204"/>
    </location>
</feature>
<dbReference type="InterPro" id="IPR057585">
    <property type="entry name" value="TPR_dom_fungi"/>
</dbReference>
<feature type="compositionally biased region" description="Polar residues" evidence="6">
    <location>
        <begin position="1220"/>
        <end position="1230"/>
    </location>
</feature>
<dbReference type="PANTHER" id="PTHR47447">
    <property type="entry name" value="OS03G0856100 PROTEIN"/>
    <property type="match status" value="1"/>
</dbReference>
<dbReference type="Pfam" id="PF24603">
    <property type="entry name" value="TPR_30"/>
    <property type="match status" value="1"/>
</dbReference>
<dbReference type="InterPro" id="IPR015940">
    <property type="entry name" value="UBA"/>
</dbReference>
<feature type="compositionally biased region" description="Basic and acidic residues" evidence="6">
    <location>
        <begin position="1670"/>
        <end position="1681"/>
    </location>
</feature>
<feature type="repeat" description="PPR" evidence="5">
    <location>
        <begin position="941"/>
        <end position="975"/>
    </location>
</feature>
<feature type="region of interest" description="Disordered" evidence="6">
    <location>
        <begin position="1395"/>
        <end position="1426"/>
    </location>
</feature>
<feature type="region of interest" description="Disordered" evidence="6">
    <location>
        <begin position="1219"/>
        <end position="1290"/>
    </location>
</feature>
<evidence type="ECO:0000313" key="8">
    <source>
        <dbReference type="EMBL" id="KAF2401133.1"/>
    </source>
</evidence>
<dbReference type="SUPFAM" id="SSF46934">
    <property type="entry name" value="UBA-like"/>
    <property type="match status" value="1"/>
</dbReference>
<organism evidence="8 9">
    <name type="scientific">Trichodelitschia bisporula</name>
    <dbReference type="NCBI Taxonomy" id="703511"/>
    <lineage>
        <taxon>Eukaryota</taxon>
        <taxon>Fungi</taxon>
        <taxon>Dikarya</taxon>
        <taxon>Ascomycota</taxon>
        <taxon>Pezizomycotina</taxon>
        <taxon>Dothideomycetes</taxon>
        <taxon>Dothideomycetes incertae sedis</taxon>
        <taxon>Phaeotrichales</taxon>
        <taxon>Phaeotrichaceae</taxon>
        <taxon>Trichodelitschia</taxon>
    </lineage>
</organism>
<proteinExistence type="inferred from homology"/>
<dbReference type="InterPro" id="IPR002885">
    <property type="entry name" value="PPR_rpt"/>
</dbReference>
<evidence type="ECO:0000256" key="1">
    <source>
        <dbReference type="ARBA" id="ARBA00006192"/>
    </source>
</evidence>
<dbReference type="Proteomes" id="UP000799640">
    <property type="component" value="Unassembled WGS sequence"/>
</dbReference>
<dbReference type="InterPro" id="IPR011990">
    <property type="entry name" value="TPR-like_helical_dom_sf"/>
</dbReference>
<dbReference type="InterPro" id="IPR009060">
    <property type="entry name" value="UBA-like_sf"/>
</dbReference>
<dbReference type="PROSITE" id="PS51375">
    <property type="entry name" value="PPR"/>
    <property type="match status" value="3"/>
</dbReference>
<reference evidence="8" key="1">
    <citation type="journal article" date="2020" name="Stud. Mycol.">
        <title>101 Dothideomycetes genomes: a test case for predicting lifestyles and emergence of pathogens.</title>
        <authorList>
            <person name="Haridas S."/>
            <person name="Albert R."/>
            <person name="Binder M."/>
            <person name="Bloem J."/>
            <person name="Labutti K."/>
            <person name="Salamov A."/>
            <person name="Andreopoulos B."/>
            <person name="Baker S."/>
            <person name="Barry K."/>
            <person name="Bills G."/>
            <person name="Bluhm B."/>
            <person name="Cannon C."/>
            <person name="Castanera R."/>
            <person name="Culley D."/>
            <person name="Daum C."/>
            <person name="Ezra D."/>
            <person name="Gonzalez J."/>
            <person name="Henrissat B."/>
            <person name="Kuo A."/>
            <person name="Liang C."/>
            <person name="Lipzen A."/>
            <person name="Lutzoni F."/>
            <person name="Magnuson J."/>
            <person name="Mondo S."/>
            <person name="Nolan M."/>
            <person name="Ohm R."/>
            <person name="Pangilinan J."/>
            <person name="Park H.-J."/>
            <person name="Ramirez L."/>
            <person name="Alfaro M."/>
            <person name="Sun H."/>
            <person name="Tritt A."/>
            <person name="Yoshinaga Y."/>
            <person name="Zwiers L.-H."/>
            <person name="Turgeon B."/>
            <person name="Goodwin S."/>
            <person name="Spatafora J."/>
            <person name="Crous P."/>
            <person name="Grigoriev I."/>
        </authorList>
    </citation>
    <scope>NUCLEOTIDE SEQUENCE</scope>
    <source>
        <strain evidence="8">CBS 262.69</strain>
    </source>
</reference>
<feature type="region of interest" description="Disordered" evidence="6">
    <location>
        <begin position="1535"/>
        <end position="1560"/>
    </location>
</feature>
<feature type="compositionally biased region" description="Basic and acidic residues" evidence="6">
    <location>
        <begin position="1250"/>
        <end position="1259"/>
    </location>
</feature>
<gene>
    <name evidence="8" type="ORF">EJ06DRAFT_521019</name>
</gene>
<comment type="similarity">
    <text evidence="1">Belongs to the CCM1 family.</text>
</comment>
<evidence type="ECO:0000259" key="7">
    <source>
        <dbReference type="PROSITE" id="PS50030"/>
    </source>
</evidence>
<accession>A0A6G1HYJ9</accession>
<name>A0A6G1HYJ9_9PEZI</name>
<dbReference type="PANTHER" id="PTHR47447:SF17">
    <property type="entry name" value="OS12G0638900 PROTEIN"/>
    <property type="match status" value="1"/>
</dbReference>
<dbReference type="Pfam" id="PF22562">
    <property type="entry name" value="UBA_7"/>
    <property type="match status" value="1"/>
</dbReference>